<proteinExistence type="predicted"/>
<dbReference type="InterPro" id="IPR014031">
    <property type="entry name" value="Ketoacyl_synth_C"/>
</dbReference>
<dbReference type="InterPro" id="IPR020806">
    <property type="entry name" value="PKS_PP-bd"/>
</dbReference>
<dbReference type="Proteomes" id="UP000319313">
    <property type="component" value="Unassembled WGS sequence"/>
</dbReference>
<dbReference type="Pfam" id="PF00550">
    <property type="entry name" value="PP-binding"/>
    <property type="match status" value="1"/>
</dbReference>
<evidence type="ECO:0000256" key="5">
    <source>
        <dbReference type="ARBA" id="ARBA00023098"/>
    </source>
</evidence>
<name>A0A552DFN3_MICAE</name>
<dbReference type="GO" id="GO:0071770">
    <property type="term" value="P:DIM/DIP cell wall layer assembly"/>
    <property type="evidence" value="ECO:0007669"/>
    <property type="project" value="TreeGrafter"/>
</dbReference>
<dbReference type="InterPro" id="IPR014043">
    <property type="entry name" value="Acyl_transferase_dom"/>
</dbReference>
<evidence type="ECO:0000259" key="7">
    <source>
        <dbReference type="PROSITE" id="PS52004"/>
    </source>
</evidence>
<keyword evidence="2" id="KW-0597">Phosphoprotein</keyword>
<dbReference type="GO" id="GO:0006633">
    <property type="term" value="P:fatty acid biosynthetic process"/>
    <property type="evidence" value="ECO:0007669"/>
    <property type="project" value="InterPro"/>
</dbReference>
<dbReference type="InterPro" id="IPR020841">
    <property type="entry name" value="PKS_Beta-ketoAc_synthase_dom"/>
</dbReference>
<dbReference type="GO" id="GO:0005886">
    <property type="term" value="C:plasma membrane"/>
    <property type="evidence" value="ECO:0007669"/>
    <property type="project" value="TreeGrafter"/>
</dbReference>
<dbReference type="InterPro" id="IPR016035">
    <property type="entry name" value="Acyl_Trfase/lysoPLipase"/>
</dbReference>
<dbReference type="PANTHER" id="PTHR43775">
    <property type="entry name" value="FATTY ACID SYNTHASE"/>
    <property type="match status" value="1"/>
</dbReference>
<dbReference type="CDD" id="cd05931">
    <property type="entry name" value="FAAL"/>
    <property type="match status" value="1"/>
</dbReference>
<protein>
    <submittedName>
        <fullName evidence="8">Acyltransferase domain-containing protein</fullName>
    </submittedName>
</protein>
<dbReference type="GO" id="GO:0004312">
    <property type="term" value="F:fatty acid synthase activity"/>
    <property type="evidence" value="ECO:0007669"/>
    <property type="project" value="TreeGrafter"/>
</dbReference>
<evidence type="ECO:0000313" key="9">
    <source>
        <dbReference type="Proteomes" id="UP000319313"/>
    </source>
</evidence>
<dbReference type="PROSITE" id="PS00606">
    <property type="entry name" value="KS3_1"/>
    <property type="match status" value="1"/>
</dbReference>
<dbReference type="InterPro" id="IPR001227">
    <property type="entry name" value="Ac_transferase_dom_sf"/>
</dbReference>
<evidence type="ECO:0000259" key="6">
    <source>
        <dbReference type="PROSITE" id="PS50075"/>
    </source>
</evidence>
<dbReference type="Pfam" id="PF23024">
    <property type="entry name" value="AMP-dom_DIP2-like"/>
    <property type="match status" value="1"/>
</dbReference>
<dbReference type="Gene3D" id="3.30.300.30">
    <property type="match status" value="1"/>
</dbReference>
<dbReference type="SMART" id="SM00823">
    <property type="entry name" value="PKS_PP"/>
    <property type="match status" value="1"/>
</dbReference>
<dbReference type="FunFam" id="3.40.47.10:FF:000019">
    <property type="entry name" value="Polyketide synthase type I"/>
    <property type="match status" value="1"/>
</dbReference>
<feature type="domain" description="Carrier" evidence="6">
    <location>
        <begin position="388"/>
        <end position="465"/>
    </location>
</feature>
<dbReference type="GO" id="GO:0031177">
    <property type="term" value="F:phosphopantetheine binding"/>
    <property type="evidence" value="ECO:0007669"/>
    <property type="project" value="InterPro"/>
</dbReference>
<dbReference type="InterPro" id="IPR014030">
    <property type="entry name" value="Ketoacyl_synth_N"/>
</dbReference>
<dbReference type="InterPro" id="IPR042099">
    <property type="entry name" value="ANL_N_sf"/>
</dbReference>
<dbReference type="CDD" id="cd00833">
    <property type="entry name" value="PKS"/>
    <property type="match status" value="1"/>
</dbReference>
<evidence type="ECO:0000313" key="8">
    <source>
        <dbReference type="EMBL" id="TRU21042.1"/>
    </source>
</evidence>
<dbReference type="InterPro" id="IPR009081">
    <property type="entry name" value="PP-bd_ACP"/>
</dbReference>
<dbReference type="SUPFAM" id="SSF56801">
    <property type="entry name" value="Acetyl-CoA synthetase-like"/>
    <property type="match status" value="1"/>
</dbReference>
<keyword evidence="4" id="KW-0276">Fatty acid metabolism</keyword>
<evidence type="ECO:0000256" key="2">
    <source>
        <dbReference type="ARBA" id="ARBA00022553"/>
    </source>
</evidence>
<dbReference type="SMART" id="SM00827">
    <property type="entry name" value="PKS_AT"/>
    <property type="match status" value="1"/>
</dbReference>
<feature type="domain" description="Ketosynthase family 3 (KS3)" evidence="7">
    <location>
        <begin position="486"/>
        <end position="905"/>
    </location>
</feature>
<evidence type="ECO:0000256" key="4">
    <source>
        <dbReference type="ARBA" id="ARBA00022832"/>
    </source>
</evidence>
<organism evidence="8 9">
    <name type="scientific">Microcystis aeruginosa Ma_SC_T_19800800_S464</name>
    <dbReference type="NCBI Taxonomy" id="2486257"/>
    <lineage>
        <taxon>Bacteria</taxon>
        <taxon>Bacillati</taxon>
        <taxon>Cyanobacteriota</taxon>
        <taxon>Cyanophyceae</taxon>
        <taxon>Oscillatoriophycideae</taxon>
        <taxon>Chroococcales</taxon>
        <taxon>Microcystaceae</taxon>
        <taxon>Microcystis</taxon>
    </lineage>
</organism>
<dbReference type="PANTHER" id="PTHR43775:SF37">
    <property type="entry name" value="SI:DKEY-61P9.11"/>
    <property type="match status" value="1"/>
</dbReference>
<dbReference type="PROSITE" id="PS52004">
    <property type="entry name" value="KS3_2"/>
    <property type="match status" value="1"/>
</dbReference>
<dbReference type="SUPFAM" id="SSF47336">
    <property type="entry name" value="ACP-like"/>
    <property type="match status" value="1"/>
</dbReference>
<dbReference type="FunFam" id="3.40.366.10:FF:000002">
    <property type="entry name" value="Probable polyketide synthase 2"/>
    <property type="match status" value="1"/>
</dbReference>
<dbReference type="InterPro" id="IPR018201">
    <property type="entry name" value="Ketoacyl_synth_AS"/>
</dbReference>
<keyword evidence="1" id="KW-0596">Phosphopantetheine</keyword>
<dbReference type="InterPro" id="IPR025110">
    <property type="entry name" value="AMP-bd_C"/>
</dbReference>
<dbReference type="Gene3D" id="3.40.50.12780">
    <property type="entry name" value="N-terminal domain of ligase-like"/>
    <property type="match status" value="1"/>
</dbReference>
<dbReference type="Pfam" id="PF00109">
    <property type="entry name" value="ketoacyl-synt"/>
    <property type="match status" value="1"/>
</dbReference>
<dbReference type="InterPro" id="IPR045851">
    <property type="entry name" value="AMP-bd_C_sf"/>
</dbReference>
<dbReference type="Gene3D" id="3.40.366.10">
    <property type="entry name" value="Malonyl-Coenzyme A Acyl Carrier Protein, domain 2"/>
    <property type="match status" value="1"/>
</dbReference>
<keyword evidence="5" id="KW-0443">Lipid metabolism</keyword>
<dbReference type="Pfam" id="PF02801">
    <property type="entry name" value="Ketoacyl-synt_C"/>
    <property type="match status" value="1"/>
</dbReference>
<dbReference type="SUPFAM" id="SSF55048">
    <property type="entry name" value="Probable ACP-binding domain of malonyl-CoA ACP transacylase"/>
    <property type="match status" value="1"/>
</dbReference>
<sequence length="1412" mass="155611">MHNNYRRAVFGILEPFYSGCSTFLMSPESFVQKPQRWLEAIAQYRGTHTGAPNFAYELCVEKSQSIRDAHLDLSSWRVAVNGAEPIYYETLEKFVTAFASLGVSWETLSPGYGLAEATLKICSVPQGQAPRVLALQRLGLEQKRVVELPSSSHEEANKVIGCGRPILGCQIVIVDPETHIPCPPDGIGEIWVSGASIAQGYWQRSETSFATFQAYLETRNEGPYLRTGDLGFLKDGELFVMGRLKDLIIIRGRNHYPQDLELTAQNSHPALRLGFAAAFAVTVNHQEQLVLTLEVKRQFVRKLNTEEVVEAVRRAIAEHHEIEVYAVVLLKTGSIPKTSSGKIQRYACRSGFEQSSLTVIGQWQAPILTEETGKETGEEFSSVGSSVLSVEAIRQWLVNWLSEKRQLTLKEINIQESFSNYGLNSLQMVNLAADLGKLLDKNVSPTLLWDYPSISELADYLGEKTGTSPVQSQTSQSEPSDSAIIEDAIAIIGLGCRFPNANNINSFWYLLSQGIDAIRRLPSERSESLHRTMPDHHPALWGGFLDLVDQFDSSFFGIAPREAARMDPQQRLLLEVAWEAFENAGVVPDQLAGSRTGVFVGLSTNDHSHILLRNPENLDAYVGTGSANSMVANRLSYLLDLRGPSMTVDTACSSSLVAVHMACQNLKNHESDLALAAGINLILTPDLTLALSQAQMMSPEGRCKTFDADADGYVRGEGCGVVVLKRLKDAMDDGDAIYAVIRGSAINQDGRSNGITAPNGLAQQSIIREALAKAQIKPEQISYIEAHGTGTPLGDPIEVDALKAVFDSNRPVNHPYWVGSVKTNIGHLEAAAGIAGLIKVALCLHHREIPAHLHLKQVNPHISLDNTSLEFVKTHQPWVTNTDSLYAGVSSFGFGGTNCHVVLQEAPQLSVTSDVKADLPLLFTLSAKNESSLQALVAHYTQWLTEHPNNSLANLCFTTNTGRSHFSHRLAVVAKTQEELKIKLQRLNLGEFSKGVTKNVFNERNVTKIAFLFTGQGSQYVGMGQQLWETEPIFQEAFRQCEALFRPYLSESLLSVIYPQEPGSALINQTQYTQAALFSFEYALARLWQAWGIQPTAVIGHSLGEYVAACIANVFSLEDAVKLVAKRGQLIQHLPANGTMAMVALPADSVVPYLDSYQQKVVIATRNSPQNTVISGESIAVNQIVEMLRLQGIATKILSVSHAFHSPLMVSIIEEFAETVKQVTFNVPQISLISNYTGRVAYSEEICQADYWCNHLLHTVDFQGGLQSLVKLGVNVCLEIGPKPTLVSMGKQCGFKDVIWLDSVKLGEENWQTLINTLAILYTEGCRVNWANLYCDATYQKLHLPTYAFNRKHYPILTVNHHANKEKDESSILPVVQPEEAKILNSPSSQLLEVLTQQAEALIVQSKILLSR</sequence>
<comment type="caution">
    <text evidence="8">The sequence shown here is derived from an EMBL/GenBank/DDBJ whole genome shotgun (WGS) entry which is preliminary data.</text>
</comment>
<dbReference type="Pfam" id="PF00698">
    <property type="entry name" value="Acyl_transf_1"/>
    <property type="match status" value="1"/>
</dbReference>
<dbReference type="Gene3D" id="1.10.1200.10">
    <property type="entry name" value="ACP-like"/>
    <property type="match status" value="1"/>
</dbReference>
<dbReference type="Gene3D" id="3.30.70.3290">
    <property type="match status" value="1"/>
</dbReference>
<accession>A0A552DFN3</accession>
<dbReference type="SUPFAM" id="SSF52151">
    <property type="entry name" value="FabD/lysophospholipase-like"/>
    <property type="match status" value="1"/>
</dbReference>
<gene>
    <name evidence="8" type="ORF">EWV81_21050</name>
</gene>
<evidence type="ECO:0000256" key="3">
    <source>
        <dbReference type="ARBA" id="ARBA00022679"/>
    </source>
</evidence>
<dbReference type="GO" id="GO:0005737">
    <property type="term" value="C:cytoplasm"/>
    <property type="evidence" value="ECO:0007669"/>
    <property type="project" value="TreeGrafter"/>
</dbReference>
<dbReference type="InterPro" id="IPR040097">
    <property type="entry name" value="FAAL/FAAC"/>
</dbReference>
<dbReference type="InterPro" id="IPR016036">
    <property type="entry name" value="Malonyl_transacylase_ACP-bd"/>
</dbReference>
<evidence type="ECO:0000256" key="1">
    <source>
        <dbReference type="ARBA" id="ARBA00022450"/>
    </source>
</evidence>
<dbReference type="Pfam" id="PF00501">
    <property type="entry name" value="AMP-binding"/>
    <property type="match status" value="1"/>
</dbReference>
<dbReference type="EMBL" id="SFBL01000205">
    <property type="protein sequence ID" value="TRU21042.1"/>
    <property type="molecule type" value="Genomic_DNA"/>
</dbReference>
<dbReference type="InterPro" id="IPR016039">
    <property type="entry name" value="Thiolase-like"/>
</dbReference>
<reference evidence="8 9" key="1">
    <citation type="submission" date="2019-01" db="EMBL/GenBank/DDBJ databases">
        <title>Coherence of Microcystis species and biogeography revealed through population genomics.</title>
        <authorList>
            <person name="Perez-Carrascal O.M."/>
            <person name="Terrat Y."/>
            <person name="Giani A."/>
            <person name="Fortin N."/>
            <person name="Tromas N."/>
            <person name="Shapiro B.J."/>
        </authorList>
    </citation>
    <scope>NUCLEOTIDE SEQUENCE [LARGE SCALE GENOMIC DNA]</scope>
    <source>
        <strain evidence="8">Ma_SC_T_19800800_S464</strain>
    </source>
</reference>
<dbReference type="InterPro" id="IPR036736">
    <property type="entry name" value="ACP-like_sf"/>
</dbReference>
<dbReference type="GO" id="GO:0004315">
    <property type="term" value="F:3-oxoacyl-[acyl-carrier-protein] synthase activity"/>
    <property type="evidence" value="ECO:0007669"/>
    <property type="project" value="InterPro"/>
</dbReference>
<dbReference type="PROSITE" id="PS50075">
    <property type="entry name" value="CARRIER"/>
    <property type="match status" value="1"/>
</dbReference>
<keyword evidence="8" id="KW-0012">Acyltransferase</keyword>
<keyword evidence="3 8" id="KW-0808">Transferase</keyword>
<dbReference type="Gene3D" id="3.40.47.10">
    <property type="match status" value="1"/>
</dbReference>
<dbReference type="SUPFAM" id="SSF53901">
    <property type="entry name" value="Thiolase-like"/>
    <property type="match status" value="1"/>
</dbReference>
<dbReference type="InterPro" id="IPR000873">
    <property type="entry name" value="AMP-dep_synth/lig_dom"/>
</dbReference>
<dbReference type="InterPro" id="IPR050091">
    <property type="entry name" value="PKS_NRPS_Biosynth_Enz"/>
</dbReference>
<dbReference type="Pfam" id="PF22621">
    <property type="entry name" value="CurL-like_PKS_C"/>
    <property type="match status" value="1"/>
</dbReference>
<dbReference type="SMART" id="SM00825">
    <property type="entry name" value="PKS_KS"/>
    <property type="match status" value="1"/>
</dbReference>